<evidence type="ECO:0000313" key="3">
    <source>
        <dbReference type="Proteomes" id="UP000284178"/>
    </source>
</evidence>
<dbReference type="InterPro" id="IPR025699">
    <property type="entry name" value="ABC2_memb-like"/>
</dbReference>
<keyword evidence="3" id="KW-1185">Reference proteome</keyword>
<dbReference type="Proteomes" id="UP000284178">
    <property type="component" value="Unassembled WGS sequence"/>
</dbReference>
<feature type="transmembrane region" description="Helical" evidence="1">
    <location>
        <begin position="116"/>
        <end position="138"/>
    </location>
</feature>
<feature type="transmembrane region" description="Helical" evidence="1">
    <location>
        <begin position="9"/>
        <end position="33"/>
    </location>
</feature>
<evidence type="ECO:0000313" key="2">
    <source>
        <dbReference type="EMBL" id="RGR75274.1"/>
    </source>
</evidence>
<gene>
    <name evidence="2" type="ORF">DWY25_05715</name>
</gene>
<dbReference type="RefSeq" id="WP_117894434.1">
    <property type="nucleotide sequence ID" value="NZ_CABJCV010000005.1"/>
</dbReference>
<keyword evidence="1" id="KW-0472">Membrane</keyword>
<feature type="transmembrane region" description="Helical" evidence="1">
    <location>
        <begin position="82"/>
        <end position="104"/>
    </location>
</feature>
<feature type="transmembrane region" description="Helical" evidence="1">
    <location>
        <begin position="150"/>
        <end position="170"/>
    </location>
</feature>
<sequence length="210" mass="22799">MKGLLLKDLFVVSEFVRVLTLMAIVFIASMMAIDGFSVIGAMISLLVVSLVISSFSYDDLAHWDSFAATLPVSRRKLVASKYLFLLLLGVLAVVFNGLVSVLFAALQPGVSLAEQFVTGILISMAACIIDFVLIPLIYKYGAEKSRMMMMMVIVVIFGITYGGAALLKMLNIGTDWITLPILIGGIAAAFLASLLISWICSVKIVEKKEY</sequence>
<name>A0A412G3V8_9FIRM</name>
<evidence type="ECO:0000256" key="1">
    <source>
        <dbReference type="SAM" id="Phobius"/>
    </source>
</evidence>
<organism evidence="2 3">
    <name type="scientific">Holdemania filiformis</name>
    <dbReference type="NCBI Taxonomy" id="61171"/>
    <lineage>
        <taxon>Bacteria</taxon>
        <taxon>Bacillati</taxon>
        <taxon>Bacillota</taxon>
        <taxon>Erysipelotrichia</taxon>
        <taxon>Erysipelotrichales</taxon>
        <taxon>Erysipelotrichaceae</taxon>
        <taxon>Holdemania</taxon>
    </lineage>
</organism>
<proteinExistence type="predicted"/>
<dbReference type="Pfam" id="PF13346">
    <property type="entry name" value="ABC2_membrane_5"/>
    <property type="match status" value="1"/>
</dbReference>
<feature type="transmembrane region" description="Helical" evidence="1">
    <location>
        <begin position="176"/>
        <end position="200"/>
    </location>
</feature>
<dbReference type="PANTHER" id="PTHR41309">
    <property type="entry name" value="MEMBRANE PROTEIN-RELATED"/>
    <property type="match status" value="1"/>
</dbReference>
<keyword evidence="1" id="KW-1133">Transmembrane helix</keyword>
<comment type="caution">
    <text evidence="2">The sequence shown here is derived from an EMBL/GenBank/DDBJ whole genome shotgun (WGS) entry which is preliminary data.</text>
</comment>
<dbReference type="PANTHER" id="PTHR41309:SF2">
    <property type="entry name" value="MEMBRANE PROTEIN"/>
    <property type="match status" value="1"/>
</dbReference>
<keyword evidence="1" id="KW-0812">Transmembrane</keyword>
<accession>A0A412G3V8</accession>
<protein>
    <submittedName>
        <fullName evidence="2">ABC-2 transporter permease</fullName>
    </submittedName>
</protein>
<dbReference type="EMBL" id="QRUP01000005">
    <property type="protein sequence ID" value="RGR75274.1"/>
    <property type="molecule type" value="Genomic_DNA"/>
</dbReference>
<dbReference type="AlphaFoldDB" id="A0A412G3V8"/>
<feature type="transmembrane region" description="Helical" evidence="1">
    <location>
        <begin position="39"/>
        <end position="61"/>
    </location>
</feature>
<reference evidence="2 3" key="1">
    <citation type="submission" date="2018-08" db="EMBL/GenBank/DDBJ databases">
        <title>A genome reference for cultivated species of the human gut microbiota.</title>
        <authorList>
            <person name="Zou Y."/>
            <person name="Xue W."/>
            <person name="Luo G."/>
        </authorList>
    </citation>
    <scope>NUCLEOTIDE SEQUENCE [LARGE SCALE GENOMIC DNA]</scope>
    <source>
        <strain evidence="2 3">AF24-29</strain>
    </source>
</reference>
<dbReference type="GeneID" id="83014903"/>